<name>A0A045ILQ3_MYCTX</name>
<dbReference type="EMBL" id="JAGIZI010000028">
    <property type="protein sequence ID" value="MBP0684636.1"/>
    <property type="molecule type" value="Genomic_DNA"/>
</dbReference>
<dbReference type="Proteomes" id="UP000050139">
    <property type="component" value="Unassembled WGS sequence"/>
</dbReference>
<gene>
    <name evidence="2" type="primary">PE_PGRS62</name>
    <name evidence="6" type="ORF">A4S10_03991</name>
    <name evidence="8" type="ORF">DKC2_4057</name>
    <name evidence="7" type="ORF">DSJ38_17870</name>
    <name evidence="3" type="ORF">ERS027646_02404</name>
    <name evidence="2" type="ORF">ERS027659_02503</name>
    <name evidence="4" type="ORF">ERS094118_03175</name>
    <name evidence="5" type="ORF">J8J21_16280</name>
</gene>
<dbReference type="InterPro" id="IPR038332">
    <property type="entry name" value="PPE_sf"/>
</dbReference>
<evidence type="ECO:0000259" key="1">
    <source>
        <dbReference type="Pfam" id="PF00934"/>
    </source>
</evidence>
<dbReference type="EMBL" id="LWDQ01000001">
    <property type="protein sequence ID" value="OMH61791.1"/>
    <property type="molecule type" value="Genomic_DNA"/>
</dbReference>
<reference evidence="9 11" key="1">
    <citation type="submission" date="2015-03" db="EMBL/GenBank/DDBJ databases">
        <authorList>
            <consortium name="Pathogen Informatics"/>
        </authorList>
    </citation>
    <scope>NUCLEOTIDE SEQUENCE [LARGE SCALE GENOMIC DNA]</scope>
    <source>
        <strain evidence="3 9">Bir 172</strain>
        <strain evidence="2 11">Bir 185</strain>
    </source>
</reference>
<reference evidence="4 10" key="2">
    <citation type="submission" date="2015-03" db="EMBL/GenBank/DDBJ databases">
        <authorList>
            <consortium name="Pathogen Informatics"/>
            <person name="Murphy D."/>
        </authorList>
    </citation>
    <scope>NUCLEOTIDE SEQUENCE [LARGE SCALE GENOMIC DNA]</scope>
    <source>
        <strain evidence="4 10">0268S</strain>
    </source>
</reference>
<evidence type="ECO:0000313" key="6">
    <source>
        <dbReference type="EMBL" id="OMH61791.1"/>
    </source>
</evidence>
<dbReference type="Proteomes" id="UP000048948">
    <property type="component" value="Unassembled WGS sequence"/>
</dbReference>
<evidence type="ECO:0000313" key="7">
    <source>
        <dbReference type="EMBL" id="REQ48685.1"/>
    </source>
</evidence>
<reference evidence="6 12" key="3">
    <citation type="submission" date="2016-04" db="EMBL/GenBank/DDBJ databases">
        <authorList>
            <person name="Bigi M."/>
            <person name="Bigi F."/>
            <person name="Soria M.A."/>
        </authorList>
    </citation>
    <scope>NUCLEOTIDE SEQUENCE [LARGE SCALE GENOMIC DNA]</scope>
    <source>
        <strain evidence="6 12">6548</strain>
    </source>
</reference>
<dbReference type="FunFam" id="1.10.287.850:FF:000001">
    <property type="entry name" value="PE_PGRS39"/>
    <property type="match status" value="1"/>
</dbReference>
<organism evidence="2 11">
    <name type="scientific">Mycobacterium tuberculosis</name>
    <dbReference type="NCBI Taxonomy" id="1773"/>
    <lineage>
        <taxon>Bacteria</taxon>
        <taxon>Bacillati</taxon>
        <taxon>Actinomycetota</taxon>
        <taxon>Actinomycetes</taxon>
        <taxon>Mycobacteriales</taxon>
        <taxon>Mycobacteriaceae</taxon>
        <taxon>Mycobacterium</taxon>
        <taxon>Mycobacterium tuberculosis complex</taxon>
    </lineage>
</organism>
<dbReference type="EMBL" id="CNGE01000437">
    <property type="protein sequence ID" value="CKS75345.1"/>
    <property type="molecule type" value="Genomic_DNA"/>
</dbReference>
<dbReference type="SUPFAM" id="SSF140459">
    <property type="entry name" value="PE/PPE dimer-like"/>
    <property type="match status" value="1"/>
</dbReference>
<dbReference type="OMA" id="MNDFHTI"/>
<dbReference type="InterPro" id="IPR000084">
    <property type="entry name" value="PE-PGRS_N"/>
</dbReference>
<evidence type="ECO:0000313" key="10">
    <source>
        <dbReference type="Proteomes" id="UP000050139"/>
    </source>
</evidence>
<sequence>MSFVVTVPEAVAAAAGDLAAIGSTLREATAAAAGPTTGLAAAAADDVSIAVSQLFGRYGQEFQTVSNQLAAFHTEFVRTLNRGAAAYLNTESANGGQLFGQIEAGQRAVSAAAAAAPGGAYGQLVANTATNLESLYGAWSANPFPFLRQIIANQQVYWQQIAAALANAVQNFPALVANLPAAIDAAVQQFLAFNAAYYIQQIISSQIGFAQLFATTVGQGVTSVIAGWPNLAAELQLAFQQLLVGDYNAAVANLGKAMTNLLVTGFDTSDVTIGTMGTTISVTAKPKLLGPLGDLFTIMTIPAQEAQYFTNLMPPSILRDMSQNFTNVLTTLSNPNIQAVASFDIATTAGTLSTFFGVPLVLTYATLGAPFASLNAIATSAETIEQALLAGNYLGAVGALIDAPAHALDGFLNSATVLDTPILVPTGLPSPLPPTVGITLHLPFDGILVPPHPVTATISFPGAPVPIPGFPTTVTVFGTPFMGMAPLLINYIPQQLALAIKPAA</sequence>
<dbReference type="EMBL" id="CNFT01000604">
    <property type="protein sequence ID" value="CKS00230.1"/>
    <property type="molecule type" value="Genomic_DNA"/>
</dbReference>
<evidence type="ECO:0000313" key="2">
    <source>
        <dbReference type="EMBL" id="CKS00230.1"/>
    </source>
</evidence>
<reference evidence="6 12" key="5">
    <citation type="submission" date="2017-02" db="EMBL/GenBank/DDBJ databases">
        <title>Protein polymorphisms may explain contrasting epidemiological fitness of two variants of a multidrug-resistant Mycobacterium tuberculosis strain.</title>
        <authorList>
            <person name="Bigi M.M."/>
            <person name="Lopez B."/>
            <person name="Blanco F.C."/>
            <person name="Sasiain M.C."/>
            <person name="De La Barrera S."/>
            <person name="Ritacco V."/>
            <person name="Bigi F."/>
            <person name="Soria M.A."/>
        </authorList>
    </citation>
    <scope>NUCLEOTIDE SEQUENCE [LARGE SCALE GENOMIC DNA]</scope>
    <source>
        <strain evidence="6 12">6548</strain>
    </source>
</reference>
<feature type="domain" description="PE" evidence="1">
    <location>
        <begin position="4"/>
        <end position="94"/>
    </location>
</feature>
<dbReference type="Proteomes" id="UP000256381">
    <property type="component" value="Unassembled WGS sequence"/>
</dbReference>
<dbReference type="Proteomes" id="UP000189452">
    <property type="component" value="Chromosome"/>
</dbReference>
<accession>A0A045ILQ3</accession>
<evidence type="ECO:0000313" key="4">
    <source>
        <dbReference type="EMBL" id="CLW73379.1"/>
    </source>
</evidence>
<protein>
    <submittedName>
        <fullName evidence="5">PE family protein</fullName>
    </submittedName>
    <submittedName>
        <fullName evidence="2 8">PE-PGRS family protein</fullName>
    </submittedName>
</protein>
<evidence type="ECO:0000313" key="9">
    <source>
        <dbReference type="Proteomes" id="UP000048948"/>
    </source>
</evidence>
<evidence type="ECO:0000313" key="5">
    <source>
        <dbReference type="EMBL" id="MBP0684636.1"/>
    </source>
</evidence>
<reference evidence="5 15" key="8">
    <citation type="submission" date="2021-03" db="EMBL/GenBank/DDBJ databases">
        <title>Whole Genome Sequencing of Mycobacterium tuberculosis clinical isolates from Arunachal Pradesh, India.</title>
        <authorList>
            <person name="Singh S."/>
            <person name="Mudliar S.R."/>
            <person name="Kulsum U."/>
            <person name="Rufai S.B."/>
            <person name="Singh P.K."/>
            <person name="Umpo M."/>
            <person name="Nyori M."/>
        </authorList>
    </citation>
    <scope>NUCLEOTIDE SEQUENCE [LARGE SCALE GENOMIC DNA]</scope>
    <source>
        <strain evidence="5 15">OMICS/BPL/0142/20/SP</strain>
    </source>
</reference>
<reference evidence="8 14" key="7">
    <citation type="submission" date="2018-08" db="EMBL/GenBank/DDBJ databases">
        <authorList>
            <person name="Fokvardsen B D."/>
            <person name="Norman A."/>
        </authorList>
    </citation>
    <scope>NUCLEOTIDE SEQUENCE [LARGE SCALE GENOMIC DNA]</scope>
    <source>
        <strain evidence="8 14">DKC2</strain>
    </source>
</reference>
<evidence type="ECO:0000313" key="11">
    <source>
        <dbReference type="Proteomes" id="UP000050164"/>
    </source>
</evidence>
<reference evidence="7 13" key="4">
    <citation type="journal article" date="2017" name="N. Engl. J. Med.">
        <title>Transmission of Extensively Drug-Resistant Tuberculosis in South Africa.</title>
        <authorList>
            <person name="Shah N.S."/>
            <person name="Auld S.C."/>
            <person name="Brust J.C."/>
            <person name="Mathema B."/>
            <person name="Ismail N."/>
            <person name="Moodley P."/>
            <person name="Mlisana K."/>
            <person name="Allana S."/>
            <person name="Campbell A."/>
            <person name="Mthiyane T."/>
            <person name="Morris N."/>
            <person name="Mpangase P."/>
            <person name="van der Meulen H."/>
            <person name="Omar S.V."/>
            <person name="Brown T.S."/>
            <person name="Narechania A."/>
            <person name="Shaskina E."/>
            <person name="Kapwata T."/>
            <person name="Kreiswirth B."/>
            <person name="Gandhi N.R."/>
        </authorList>
    </citation>
    <scope>NUCLEOTIDE SEQUENCE [LARGE SCALE GENOMIC DNA]</scope>
    <source>
        <strain evidence="7 13">32301_S10</strain>
    </source>
</reference>
<dbReference type="Proteomes" id="UP000671119">
    <property type="component" value="Unassembled WGS sequence"/>
</dbReference>
<evidence type="ECO:0000313" key="12">
    <source>
        <dbReference type="Proteomes" id="UP000189452"/>
    </source>
</evidence>
<evidence type="ECO:0000313" key="3">
    <source>
        <dbReference type="EMBL" id="CKS75345.1"/>
    </source>
</evidence>
<dbReference type="Gene3D" id="1.10.287.850">
    <property type="entry name" value="HP0062-like domain"/>
    <property type="match status" value="1"/>
</dbReference>
<dbReference type="RefSeq" id="WP_003420809.1">
    <property type="nucleotide sequence ID" value="NZ_AP017901.1"/>
</dbReference>
<evidence type="ECO:0000313" key="13">
    <source>
        <dbReference type="Proteomes" id="UP000256381"/>
    </source>
</evidence>
<dbReference type="Proteomes" id="UP000300237">
    <property type="component" value="Chromosome"/>
</dbReference>
<evidence type="ECO:0000313" key="15">
    <source>
        <dbReference type="Proteomes" id="UP000671119"/>
    </source>
</evidence>
<dbReference type="EMBL" id="COPH01000027">
    <property type="protein sequence ID" value="CLW73379.1"/>
    <property type="molecule type" value="Genomic_DNA"/>
</dbReference>
<reference evidence="7" key="6">
    <citation type="submission" date="2018-07" db="EMBL/GenBank/DDBJ databases">
        <authorList>
            <person name="Shah S."/>
            <person name="Brown T."/>
            <person name="Auld S."/>
            <person name="Bratton K."/>
            <person name="Narechania A."/>
            <person name="Mathema B."/>
            <person name="Gandhi N."/>
        </authorList>
    </citation>
    <scope>NUCLEOTIDE SEQUENCE</scope>
    <source>
        <strain evidence="7">32301_S10</strain>
    </source>
</reference>
<dbReference type="Proteomes" id="UP000050164">
    <property type="component" value="Unassembled WGS sequence"/>
</dbReference>
<evidence type="ECO:0000313" key="8">
    <source>
        <dbReference type="EMBL" id="VCU52136.1"/>
    </source>
</evidence>
<evidence type="ECO:0000313" key="14">
    <source>
        <dbReference type="Proteomes" id="UP000300237"/>
    </source>
</evidence>
<dbReference type="EMBL" id="QTBD01000206">
    <property type="protein sequence ID" value="REQ48685.1"/>
    <property type="molecule type" value="Genomic_DNA"/>
</dbReference>
<dbReference type="EMBL" id="LR027516">
    <property type="protein sequence ID" value="VCU52136.1"/>
    <property type="molecule type" value="Genomic_DNA"/>
</dbReference>
<dbReference type="AlphaFoldDB" id="A0A045ILQ3"/>
<dbReference type="Pfam" id="PF00934">
    <property type="entry name" value="PE"/>
    <property type="match status" value="1"/>
</dbReference>
<proteinExistence type="predicted"/>